<dbReference type="Gene3D" id="2.20.25.10">
    <property type="match status" value="2"/>
</dbReference>
<feature type="compositionally biased region" description="Basic residues" evidence="1">
    <location>
        <begin position="153"/>
        <end position="164"/>
    </location>
</feature>
<organism evidence="2 3">
    <name type="scientific">Chionoecetes opilio</name>
    <name type="common">Atlantic snow crab</name>
    <name type="synonym">Cancer opilio</name>
    <dbReference type="NCBI Taxonomy" id="41210"/>
    <lineage>
        <taxon>Eukaryota</taxon>
        <taxon>Metazoa</taxon>
        <taxon>Ecdysozoa</taxon>
        <taxon>Arthropoda</taxon>
        <taxon>Crustacea</taxon>
        <taxon>Multicrustacea</taxon>
        <taxon>Malacostraca</taxon>
        <taxon>Eumalacostraca</taxon>
        <taxon>Eucarida</taxon>
        <taxon>Decapoda</taxon>
        <taxon>Pleocyemata</taxon>
        <taxon>Brachyura</taxon>
        <taxon>Eubrachyura</taxon>
        <taxon>Majoidea</taxon>
        <taxon>Majidae</taxon>
        <taxon>Chionoecetes</taxon>
    </lineage>
</organism>
<dbReference type="SUPFAM" id="SSF158997">
    <property type="entry name" value="Trm112p-like"/>
    <property type="match status" value="1"/>
</dbReference>
<evidence type="ECO:0000256" key="1">
    <source>
        <dbReference type="SAM" id="MobiDB-lite"/>
    </source>
</evidence>
<comment type="caution">
    <text evidence="2">The sequence shown here is derived from an EMBL/GenBank/DDBJ whole genome shotgun (WGS) entry which is preliminary data.</text>
</comment>
<evidence type="ECO:0000313" key="3">
    <source>
        <dbReference type="Proteomes" id="UP000770661"/>
    </source>
</evidence>
<dbReference type="GO" id="GO:0008168">
    <property type="term" value="F:methyltransferase activity"/>
    <property type="evidence" value="ECO:0007669"/>
    <property type="project" value="UniProtKB-KW"/>
</dbReference>
<dbReference type="GO" id="GO:0070476">
    <property type="term" value="P:rRNA (guanine-N7)-methylation"/>
    <property type="evidence" value="ECO:0007669"/>
    <property type="project" value="TreeGrafter"/>
</dbReference>
<dbReference type="InterPro" id="IPR039127">
    <property type="entry name" value="Trm112"/>
</dbReference>
<reference evidence="2" key="1">
    <citation type="submission" date="2020-07" db="EMBL/GenBank/DDBJ databases">
        <title>The High-quality genome of the commercially important snow crab, Chionoecetes opilio.</title>
        <authorList>
            <person name="Jeong J.-H."/>
            <person name="Ryu S."/>
        </authorList>
    </citation>
    <scope>NUCLEOTIDE SEQUENCE</scope>
    <source>
        <strain evidence="2">MADBK_172401_WGS</strain>
        <tissue evidence="2">Digestive gland</tissue>
    </source>
</reference>
<keyword evidence="2" id="KW-0489">Methyltransferase</keyword>
<gene>
    <name evidence="2" type="ORF">GWK47_044598</name>
</gene>
<dbReference type="EMBL" id="JACEEZ010009680">
    <property type="protein sequence ID" value="KAG0722360.1"/>
    <property type="molecule type" value="Genomic_DNA"/>
</dbReference>
<protein>
    <submittedName>
        <fullName evidence="2">Multifunctional methyltransferase subunit TRM112-like protein</fullName>
    </submittedName>
</protein>
<keyword evidence="2" id="KW-0808">Transferase</keyword>
<dbReference type="Proteomes" id="UP000770661">
    <property type="component" value="Unassembled WGS sequence"/>
</dbReference>
<dbReference type="GO" id="GO:0030488">
    <property type="term" value="P:tRNA methylation"/>
    <property type="evidence" value="ECO:0007669"/>
    <property type="project" value="TreeGrafter"/>
</dbReference>
<dbReference type="AlphaFoldDB" id="A0A8J4YJ18"/>
<evidence type="ECO:0000313" key="2">
    <source>
        <dbReference type="EMBL" id="KAG0722360.1"/>
    </source>
</evidence>
<dbReference type="PANTHER" id="PTHR12773:SF0">
    <property type="entry name" value="MULTIFUNCTIONAL METHYLTRANSFERASE SUBUNIT TRM112-LIKE PROTEIN"/>
    <property type="match status" value="1"/>
</dbReference>
<sequence>MKLITHNMLTSKGIKSVKEGFPLKIQASVWAEEMKNVDTDYDRDFITRMIPKLDWKALVFAAHCVSIKPATHTPARPVRPTKRGVARGGRCMCGGVFHPAGLSQRPDENQSALENSVRRGLPPACVWVPSGAARPSLGQIMTNCGSQGGFARHSSRRLRQRRRAAQTPAPHSPGGEYKGGRSSPLMLKGMCVLCKGIQRCSTYWRKGRWRLMQYDPLQNEVSDLTAISPHQVEVVSGCLECPETQRKFPISNGIPNMLLNEDEV</sequence>
<proteinExistence type="predicted"/>
<dbReference type="GO" id="GO:0046982">
    <property type="term" value="F:protein heterodimerization activity"/>
    <property type="evidence" value="ECO:0007669"/>
    <property type="project" value="InterPro"/>
</dbReference>
<feature type="region of interest" description="Disordered" evidence="1">
    <location>
        <begin position="147"/>
        <end position="181"/>
    </location>
</feature>
<dbReference type="PANTHER" id="PTHR12773">
    <property type="entry name" value="UPF0315 PROTEIN-RELATED"/>
    <property type="match status" value="1"/>
</dbReference>
<accession>A0A8J4YJ18</accession>
<keyword evidence="3" id="KW-1185">Reference proteome</keyword>
<dbReference type="OrthoDB" id="2187549at2759"/>
<name>A0A8J4YJ18_CHIOP</name>